<sequence>MNLHELREAQVRYENRKEEVLNSREKLYQLRSAFVKYFNHTKIASMQIDDYVAGVDLPEKGFNFCYGLERQLDGLGRIIGATAFKFGVYYGRTKSDSNYEYRFTQKFGNTYQEAFENVREAILQLLDAGGNIDKVIKNPLSAMFKGKILCTYFPERYLNIFSHNHLNYYLTQLDLDTVSLIESDPVHKREALIAFKNQDAVMKNWSVDLFAAFLYSEYPGRPPKDNQDTKNNDTLADYRIPSFPSNPTPTFIDLKILSPNSTNTTNIKHGGGKMDYEKKERINKKLGDRGEKIVMDLEKTRLINAGQKALANKIERVSLISDSYGYDIVSFDDDGTERYIEVKATRSKVGVANFFFTANELQKAQKTDNYYIYMVYEVTTEEPKVWAIKNPFNPENKNVIKTPINYRVTINAEKLTQ</sequence>
<accession>A0AAE3QLC7</accession>
<dbReference type="EMBL" id="JASJOS010000001">
    <property type="protein sequence ID" value="MDJ1478854.1"/>
    <property type="molecule type" value="Genomic_DNA"/>
</dbReference>
<feature type="domain" description="Protein NO VEIN C-terminal" evidence="1">
    <location>
        <begin position="290"/>
        <end position="385"/>
    </location>
</feature>
<gene>
    <name evidence="2" type="ORF">QNI16_00075</name>
</gene>
<proteinExistence type="predicted"/>
<comment type="caution">
    <text evidence="2">The sequence shown here is derived from an EMBL/GenBank/DDBJ whole genome shotgun (WGS) entry which is preliminary data.</text>
</comment>
<evidence type="ECO:0000313" key="2">
    <source>
        <dbReference type="EMBL" id="MDJ1478854.1"/>
    </source>
</evidence>
<organism evidence="2 3">
    <name type="scientific">Xanthocytophaga flava</name>
    <dbReference type="NCBI Taxonomy" id="3048013"/>
    <lineage>
        <taxon>Bacteria</taxon>
        <taxon>Pseudomonadati</taxon>
        <taxon>Bacteroidota</taxon>
        <taxon>Cytophagia</taxon>
        <taxon>Cytophagales</taxon>
        <taxon>Rhodocytophagaceae</taxon>
        <taxon>Xanthocytophaga</taxon>
    </lineage>
</organism>
<dbReference type="Pfam" id="PF13020">
    <property type="entry name" value="NOV_C"/>
    <property type="match status" value="1"/>
</dbReference>
<name>A0AAE3QLC7_9BACT</name>
<protein>
    <submittedName>
        <fullName evidence="2">DUF3883 domain-containing protein</fullName>
    </submittedName>
</protein>
<evidence type="ECO:0000259" key="1">
    <source>
        <dbReference type="Pfam" id="PF13020"/>
    </source>
</evidence>
<dbReference type="RefSeq" id="WP_313974573.1">
    <property type="nucleotide sequence ID" value="NZ_JASJOS010000001.1"/>
</dbReference>
<dbReference type="AlphaFoldDB" id="A0AAE3QLC7"/>
<dbReference type="InterPro" id="IPR024975">
    <property type="entry name" value="NOV_C"/>
</dbReference>
<evidence type="ECO:0000313" key="3">
    <source>
        <dbReference type="Proteomes" id="UP001241110"/>
    </source>
</evidence>
<reference evidence="2" key="1">
    <citation type="submission" date="2023-05" db="EMBL/GenBank/DDBJ databases">
        <authorList>
            <person name="Zhang X."/>
        </authorList>
    </citation>
    <scope>NUCLEOTIDE SEQUENCE</scope>
    <source>
        <strain evidence="2">YF14B1</strain>
    </source>
</reference>
<dbReference type="Proteomes" id="UP001241110">
    <property type="component" value="Unassembled WGS sequence"/>
</dbReference>